<dbReference type="SUPFAM" id="SSF51445">
    <property type="entry name" value="(Trans)glycosidases"/>
    <property type="match status" value="1"/>
</dbReference>
<comment type="subcellular location">
    <subcellularLocation>
        <location evidence="2">Secreted</location>
    </subcellularLocation>
</comment>
<protein>
    <recommendedName>
        <fullName evidence="3">mannan endo-1,4-beta-mannosidase</fullName>
        <ecNumber evidence="3">3.2.1.78</ecNumber>
    </recommendedName>
</protein>
<evidence type="ECO:0000256" key="2">
    <source>
        <dbReference type="ARBA" id="ARBA00004613"/>
    </source>
</evidence>
<evidence type="ECO:0000313" key="10">
    <source>
        <dbReference type="Proteomes" id="UP000614410"/>
    </source>
</evidence>
<dbReference type="Gene3D" id="3.20.20.80">
    <property type="entry name" value="Glycosidases"/>
    <property type="match status" value="1"/>
</dbReference>
<dbReference type="InterPro" id="IPR028994">
    <property type="entry name" value="Integrin_alpha_N"/>
</dbReference>
<reference evidence="9 10" key="1">
    <citation type="submission" date="2020-10" db="EMBL/GenBank/DDBJ databases">
        <title>Ca. Dormibacterota MAGs.</title>
        <authorList>
            <person name="Montgomery K."/>
        </authorList>
    </citation>
    <scope>NUCLEOTIDE SEQUENCE [LARGE SCALE GENOMIC DNA]</scope>
    <source>
        <strain evidence="9">Mitchell_Peninsula_5</strain>
    </source>
</reference>
<evidence type="ECO:0000256" key="7">
    <source>
        <dbReference type="ARBA" id="ARBA00023295"/>
    </source>
</evidence>
<dbReference type="InterPro" id="IPR001547">
    <property type="entry name" value="Glyco_hydro_5"/>
</dbReference>
<keyword evidence="6" id="KW-0378">Hydrolase</keyword>
<evidence type="ECO:0000256" key="6">
    <source>
        <dbReference type="ARBA" id="ARBA00022801"/>
    </source>
</evidence>
<dbReference type="GO" id="GO:0016985">
    <property type="term" value="F:mannan endo-1,4-beta-mannosidase activity"/>
    <property type="evidence" value="ECO:0007669"/>
    <property type="project" value="TreeGrafter"/>
</dbReference>
<name>A0A934KKK2_9BACT</name>
<evidence type="ECO:0000256" key="3">
    <source>
        <dbReference type="ARBA" id="ARBA00012706"/>
    </source>
</evidence>
<dbReference type="InterPro" id="IPR017853">
    <property type="entry name" value="GH"/>
</dbReference>
<evidence type="ECO:0000259" key="8">
    <source>
        <dbReference type="Pfam" id="PF00150"/>
    </source>
</evidence>
<evidence type="ECO:0000256" key="5">
    <source>
        <dbReference type="ARBA" id="ARBA00022729"/>
    </source>
</evidence>
<dbReference type="GO" id="GO:0000272">
    <property type="term" value="P:polysaccharide catabolic process"/>
    <property type="evidence" value="ECO:0007669"/>
    <property type="project" value="InterPro"/>
</dbReference>
<evidence type="ECO:0000313" key="9">
    <source>
        <dbReference type="EMBL" id="MBJ7608224.1"/>
    </source>
</evidence>
<proteinExistence type="predicted"/>
<keyword evidence="4" id="KW-0964">Secreted</keyword>
<dbReference type="Pfam" id="PF00150">
    <property type="entry name" value="Cellulase"/>
    <property type="match status" value="1"/>
</dbReference>
<organism evidence="9 10">
    <name type="scientific">Candidatus Amunia macphersoniae</name>
    <dbReference type="NCBI Taxonomy" id="3127014"/>
    <lineage>
        <taxon>Bacteria</taxon>
        <taxon>Bacillati</taxon>
        <taxon>Candidatus Dormiibacterota</taxon>
        <taxon>Candidatus Dormibacteria</taxon>
        <taxon>Candidatus Aeolococcales</taxon>
        <taxon>Candidatus Aeolococcaceae</taxon>
        <taxon>Candidatus Amunia</taxon>
    </lineage>
</organism>
<feature type="domain" description="Glycoside hydrolase family 5" evidence="8">
    <location>
        <begin position="72"/>
        <end position="266"/>
    </location>
</feature>
<comment type="caution">
    <text evidence="9">The sequence shown here is derived from an EMBL/GenBank/DDBJ whole genome shotgun (WGS) entry which is preliminary data.</text>
</comment>
<dbReference type="InterPro" id="IPR045053">
    <property type="entry name" value="MAN-like"/>
</dbReference>
<dbReference type="SUPFAM" id="SSF69318">
    <property type="entry name" value="Integrin alpha N-terminal domain"/>
    <property type="match status" value="1"/>
</dbReference>
<dbReference type="PANTHER" id="PTHR31451:SF39">
    <property type="entry name" value="MANNAN ENDO-1,4-BETA-MANNOSIDASE 1"/>
    <property type="match status" value="1"/>
</dbReference>
<comment type="catalytic activity">
    <reaction evidence="1">
        <text>Random hydrolysis of (1-&gt;4)-beta-D-mannosidic linkages in mannans, galactomannans and glucomannans.</text>
        <dbReference type="EC" id="3.2.1.78"/>
    </reaction>
</comment>
<evidence type="ECO:0000256" key="4">
    <source>
        <dbReference type="ARBA" id="ARBA00022525"/>
    </source>
</evidence>
<keyword evidence="7" id="KW-0326">Glycosidase</keyword>
<dbReference type="Proteomes" id="UP000614410">
    <property type="component" value="Unassembled WGS sequence"/>
</dbReference>
<dbReference type="GO" id="GO:0005576">
    <property type="term" value="C:extracellular region"/>
    <property type="evidence" value="ECO:0007669"/>
    <property type="project" value="UniProtKB-SubCell"/>
</dbReference>
<sequence>MTAAGTSLSLNGQPWSFTGYNSYQLPSVANGYQCGGTVSDQAVGAILDEMQRSSGSAAVRTWFFQSYGGPGHWQQFDRVLNAAAARGIKVIPTLGNEWGDCEPSGTYKGRGWYEDGYRTAGDGYALSYRDYAVAMAAHYAGNPTIAFWQLMNEAEAKDSPYGACDNNSGASALRSFADDVAGGMKAVDRNHLINLGTMGGGQCGTQGSAYQYIHAGSNIDICEIHDYWQGALGGQQWNGAVSSINFCHALGKPIFAGEVGVDASVQADWTSSGVVSVASRQQRAAFFQQKMTAQFQLGSVGFLIWSTTLGPSAGFDVGPGDPTEAAMAATQRRVMPAGNAPQAPPADAPQVAAVNPPQVAPVNPPQVAPASPLDLGASVHLAQLGNGSAVSAISMSSHRIAAAQPSGHGFTNPMTWSTNLFYGTRETVFADLSGKGKPASAVAVNDNSVWVELNTGSGALSFPQIWSSGLFYGSRGTYLADIDGSGRASMVAINDDSIWVELNQGNHFGSPQLWSSGAFYGNRGTYMAIVDGSGRASAVAVNGDSVWVLPNAGGYFGRPAQWTSTPFYGSRATVLADLDGSGRCSLVAMNDSSIWVEANLGSGGGFSSPQLWASVPFHADSEYMADVDGSGRASAVVASSSAIWVETNTGGSFGYPTQFYAAGS</sequence>
<accession>A0A934KKK2</accession>
<dbReference type="AlphaFoldDB" id="A0A934KKK2"/>
<dbReference type="PANTHER" id="PTHR31451">
    <property type="match status" value="1"/>
</dbReference>
<dbReference type="EMBL" id="JAEKNN010000009">
    <property type="protein sequence ID" value="MBJ7608224.1"/>
    <property type="molecule type" value="Genomic_DNA"/>
</dbReference>
<gene>
    <name evidence="9" type="ORF">JF887_02175</name>
</gene>
<dbReference type="EC" id="3.2.1.78" evidence="3"/>
<keyword evidence="5" id="KW-0732">Signal</keyword>
<evidence type="ECO:0000256" key="1">
    <source>
        <dbReference type="ARBA" id="ARBA00001678"/>
    </source>
</evidence>